<dbReference type="NCBIfam" id="TIGR01571">
    <property type="entry name" value="A_thal_Cys_rich"/>
    <property type="match status" value="1"/>
</dbReference>
<reference evidence="1" key="2">
    <citation type="submission" date="2023-06" db="EMBL/GenBank/DDBJ databases">
        <authorList>
            <consortium name="Lawrence Berkeley National Laboratory"/>
            <person name="Mondo S.J."/>
            <person name="Hensen N."/>
            <person name="Bonometti L."/>
            <person name="Westerberg I."/>
            <person name="Brannstrom I.O."/>
            <person name="Guillou S."/>
            <person name="Cros-Aarteil S."/>
            <person name="Calhoun S."/>
            <person name="Haridas S."/>
            <person name="Kuo A."/>
            <person name="Pangilinan J."/>
            <person name="Riley R."/>
            <person name="Labutti K."/>
            <person name="Andreopoulos B."/>
            <person name="Lipzen A."/>
            <person name="Chen C."/>
            <person name="Yanf M."/>
            <person name="Daum C."/>
            <person name="Ng V."/>
            <person name="Clum A."/>
            <person name="Steindorff A."/>
            <person name="Ohm R."/>
            <person name="Martin F."/>
            <person name="Silar P."/>
            <person name="Natvig D."/>
            <person name="Lalanne C."/>
            <person name="Gautier V."/>
            <person name="Ament-Velasquez S.L."/>
            <person name="Kruys A."/>
            <person name="Hutchinson M.I."/>
            <person name="Powell A.J."/>
            <person name="Barry K."/>
            <person name="Miller A.N."/>
            <person name="Grigoriev I.V."/>
            <person name="Debuchy R."/>
            <person name="Gladieux P."/>
            <person name="Thoren M.H."/>
            <person name="Johannesson H."/>
        </authorList>
    </citation>
    <scope>NUCLEOTIDE SEQUENCE</scope>
    <source>
        <strain evidence="1">CBS 333.67</strain>
    </source>
</reference>
<dbReference type="PANTHER" id="PTHR15907">
    <property type="entry name" value="DUF614 FAMILY PROTEIN-RELATED"/>
    <property type="match status" value="1"/>
</dbReference>
<dbReference type="GeneID" id="87887767"/>
<evidence type="ECO:0000313" key="2">
    <source>
        <dbReference type="Proteomes" id="UP001273166"/>
    </source>
</evidence>
<comment type="caution">
    <text evidence="1">The sequence shown here is derived from an EMBL/GenBank/DDBJ whole genome shotgun (WGS) entry which is preliminary data.</text>
</comment>
<dbReference type="AlphaFoldDB" id="A0AAJ0GUJ7"/>
<organism evidence="1 2">
    <name type="scientific">Chaetomium strumarium</name>
    <dbReference type="NCBI Taxonomy" id="1170767"/>
    <lineage>
        <taxon>Eukaryota</taxon>
        <taxon>Fungi</taxon>
        <taxon>Dikarya</taxon>
        <taxon>Ascomycota</taxon>
        <taxon>Pezizomycotina</taxon>
        <taxon>Sordariomycetes</taxon>
        <taxon>Sordariomycetidae</taxon>
        <taxon>Sordariales</taxon>
        <taxon>Chaetomiaceae</taxon>
        <taxon>Chaetomium</taxon>
    </lineage>
</organism>
<gene>
    <name evidence="1" type="ORF">B0T15DRAFT_526996</name>
</gene>
<evidence type="ECO:0000313" key="1">
    <source>
        <dbReference type="EMBL" id="KAK3306339.1"/>
    </source>
</evidence>
<dbReference type="Proteomes" id="UP001273166">
    <property type="component" value="Unassembled WGS sequence"/>
</dbReference>
<sequence length="212" mass="23586">MSGYTRTRSISISHSVVPRLARTTRFTRILRHLLFPYCSVSVFVLNEGTLISISRHFYCLRSLSVTTYSTTRMSYSHIKEHEWQDGLCSFCDGGHCLAGCFCPCILVNKTHELLEDPHKQDPDGCGCVGCGWCVLNMCGGWGFIVGLIQRGKIRDKYRIEGGGGLCGDIMTNLCCPCCSVIQQYKEVEMRRDAAGPSKMGYQAQAPMRAPGH</sequence>
<accession>A0AAJ0GUJ7</accession>
<reference evidence="1" key="1">
    <citation type="journal article" date="2023" name="Mol. Phylogenet. Evol.">
        <title>Genome-scale phylogeny and comparative genomics of the fungal order Sordariales.</title>
        <authorList>
            <person name="Hensen N."/>
            <person name="Bonometti L."/>
            <person name="Westerberg I."/>
            <person name="Brannstrom I.O."/>
            <person name="Guillou S."/>
            <person name="Cros-Aarteil S."/>
            <person name="Calhoun S."/>
            <person name="Haridas S."/>
            <person name="Kuo A."/>
            <person name="Mondo S."/>
            <person name="Pangilinan J."/>
            <person name="Riley R."/>
            <person name="LaButti K."/>
            <person name="Andreopoulos B."/>
            <person name="Lipzen A."/>
            <person name="Chen C."/>
            <person name="Yan M."/>
            <person name="Daum C."/>
            <person name="Ng V."/>
            <person name="Clum A."/>
            <person name="Steindorff A."/>
            <person name="Ohm R.A."/>
            <person name="Martin F."/>
            <person name="Silar P."/>
            <person name="Natvig D.O."/>
            <person name="Lalanne C."/>
            <person name="Gautier V."/>
            <person name="Ament-Velasquez S.L."/>
            <person name="Kruys A."/>
            <person name="Hutchinson M.I."/>
            <person name="Powell A.J."/>
            <person name="Barry K."/>
            <person name="Miller A.N."/>
            <person name="Grigoriev I.V."/>
            <person name="Debuchy R."/>
            <person name="Gladieux P."/>
            <person name="Hiltunen Thoren M."/>
            <person name="Johannesson H."/>
        </authorList>
    </citation>
    <scope>NUCLEOTIDE SEQUENCE</scope>
    <source>
        <strain evidence="1">CBS 333.67</strain>
    </source>
</reference>
<proteinExistence type="predicted"/>
<dbReference type="Pfam" id="PF04749">
    <property type="entry name" value="PLAC8"/>
    <property type="match status" value="1"/>
</dbReference>
<name>A0AAJ0GUJ7_9PEZI</name>
<dbReference type="InterPro" id="IPR006461">
    <property type="entry name" value="PLAC_motif_containing"/>
</dbReference>
<dbReference type="EMBL" id="JAUDZG010000003">
    <property type="protein sequence ID" value="KAK3306339.1"/>
    <property type="molecule type" value="Genomic_DNA"/>
</dbReference>
<dbReference type="RefSeq" id="XP_062722119.1">
    <property type="nucleotide sequence ID" value="XM_062868938.1"/>
</dbReference>
<protein>
    <submittedName>
        <fullName evidence="1">PLAC8 family-domain-containing protein</fullName>
    </submittedName>
</protein>
<keyword evidence="2" id="KW-1185">Reference proteome</keyword>